<dbReference type="SUPFAM" id="SSF101898">
    <property type="entry name" value="NHL repeat"/>
    <property type="match status" value="1"/>
</dbReference>
<evidence type="ECO:0000256" key="2">
    <source>
        <dbReference type="ARBA" id="ARBA00022737"/>
    </source>
</evidence>
<organism evidence="5">
    <name type="scientific">marine metagenome</name>
    <dbReference type="NCBI Taxonomy" id="408172"/>
    <lineage>
        <taxon>unclassified sequences</taxon>
        <taxon>metagenomes</taxon>
        <taxon>ecological metagenomes</taxon>
    </lineage>
</organism>
<sequence>MIVEAKITPLGYYLGIRRGENKKMRKLRLLAGAALLCITITVTGTHPYRAQPGWGDIGREWGSTSAVYTTPENNVWVAERCGENTCVGHDDLNNVFLFDSDGKLLKSFGAGLFAWPHGIHVDVKGNVWITDARGDDAGRGHQVHKFSPSGKLLMSLGKAGMAGTGMDEFNGPSDVLVAPDGSIFVVDGHGSEGNN</sequence>
<keyword evidence="4" id="KW-0472">Membrane</keyword>
<keyword evidence="1" id="KW-0732">Signal</keyword>
<dbReference type="InterPro" id="IPR001258">
    <property type="entry name" value="NHL_repeat"/>
</dbReference>
<keyword evidence="4" id="KW-1133">Transmembrane helix</keyword>
<feature type="non-terminal residue" evidence="5">
    <location>
        <position position="195"/>
    </location>
</feature>
<dbReference type="InterPro" id="IPR011042">
    <property type="entry name" value="6-blade_b-propeller_TolB-like"/>
</dbReference>
<evidence type="ECO:0008006" key="6">
    <source>
        <dbReference type="Google" id="ProtNLM"/>
    </source>
</evidence>
<dbReference type="AlphaFoldDB" id="A0A382GDI8"/>
<dbReference type="Gene3D" id="2.120.10.30">
    <property type="entry name" value="TolB, C-terminal domain"/>
    <property type="match status" value="1"/>
</dbReference>
<dbReference type="PANTHER" id="PTHR10680">
    <property type="entry name" value="PEPTIDYL-GLYCINE ALPHA-AMIDATING MONOOXYGENASE"/>
    <property type="match status" value="1"/>
</dbReference>
<gene>
    <name evidence="5" type="ORF">METZ01_LOCUS225843</name>
</gene>
<reference evidence="5" key="1">
    <citation type="submission" date="2018-05" db="EMBL/GenBank/DDBJ databases">
        <authorList>
            <person name="Lanie J.A."/>
            <person name="Ng W.-L."/>
            <person name="Kazmierczak K.M."/>
            <person name="Andrzejewski T.M."/>
            <person name="Davidsen T.M."/>
            <person name="Wayne K.J."/>
            <person name="Tettelin H."/>
            <person name="Glass J.I."/>
            <person name="Rusch D."/>
            <person name="Podicherti R."/>
            <person name="Tsui H.-C.T."/>
            <person name="Winkler M.E."/>
        </authorList>
    </citation>
    <scope>NUCLEOTIDE SEQUENCE</scope>
</reference>
<feature type="transmembrane region" description="Helical" evidence="4">
    <location>
        <begin position="27"/>
        <end position="48"/>
    </location>
</feature>
<keyword evidence="2" id="KW-0677">Repeat</keyword>
<evidence type="ECO:0000256" key="1">
    <source>
        <dbReference type="ARBA" id="ARBA00022729"/>
    </source>
</evidence>
<evidence type="ECO:0000256" key="4">
    <source>
        <dbReference type="SAM" id="Phobius"/>
    </source>
</evidence>
<protein>
    <recommendedName>
        <fullName evidence="6">SMP-30/Gluconolactonase/LRE-like region domain-containing protein</fullName>
    </recommendedName>
</protein>
<proteinExistence type="predicted"/>
<dbReference type="EMBL" id="UINC01054822">
    <property type="protein sequence ID" value="SVB72989.1"/>
    <property type="molecule type" value="Genomic_DNA"/>
</dbReference>
<name>A0A382GDI8_9ZZZZ</name>
<keyword evidence="4" id="KW-0812">Transmembrane</keyword>
<keyword evidence="3" id="KW-0325">Glycoprotein</keyword>
<accession>A0A382GDI8</accession>
<evidence type="ECO:0000313" key="5">
    <source>
        <dbReference type="EMBL" id="SVB72989.1"/>
    </source>
</evidence>
<evidence type="ECO:0000256" key="3">
    <source>
        <dbReference type="ARBA" id="ARBA00023180"/>
    </source>
</evidence>
<dbReference type="PROSITE" id="PS51125">
    <property type="entry name" value="NHL"/>
    <property type="match status" value="1"/>
</dbReference>